<evidence type="ECO:0000256" key="1">
    <source>
        <dbReference type="SAM" id="MobiDB-lite"/>
    </source>
</evidence>
<name>A0ABR1YHH2_9PEZI</name>
<dbReference type="EMBL" id="JBBWRZ010000008">
    <property type="protein sequence ID" value="KAK8230358.1"/>
    <property type="molecule type" value="Genomic_DNA"/>
</dbReference>
<comment type="caution">
    <text evidence="2">The sequence shown here is derived from an EMBL/GenBank/DDBJ whole genome shotgun (WGS) entry which is preliminary data.</text>
</comment>
<evidence type="ECO:0000313" key="3">
    <source>
        <dbReference type="Proteomes" id="UP001492380"/>
    </source>
</evidence>
<dbReference type="Proteomes" id="UP001492380">
    <property type="component" value="Unassembled WGS sequence"/>
</dbReference>
<evidence type="ECO:0000313" key="2">
    <source>
        <dbReference type="EMBL" id="KAK8230358.1"/>
    </source>
</evidence>
<accession>A0ABR1YHH2</accession>
<keyword evidence="3" id="KW-1185">Reference proteome</keyword>
<proteinExistence type="predicted"/>
<feature type="compositionally biased region" description="Low complexity" evidence="1">
    <location>
        <begin position="70"/>
        <end position="86"/>
    </location>
</feature>
<feature type="region of interest" description="Disordered" evidence="1">
    <location>
        <begin position="57"/>
        <end position="86"/>
    </location>
</feature>
<reference evidence="2 3" key="1">
    <citation type="submission" date="2024-04" db="EMBL/GenBank/DDBJ databases">
        <title>Phyllosticta paracitricarpa is synonymous to the EU quarantine fungus P. citricarpa based on phylogenomic analyses.</title>
        <authorList>
            <consortium name="Lawrence Berkeley National Laboratory"/>
            <person name="Van Ingen-Buijs V.A."/>
            <person name="Van Westerhoven A.C."/>
            <person name="Haridas S."/>
            <person name="Skiadas P."/>
            <person name="Martin F."/>
            <person name="Groenewald J.Z."/>
            <person name="Crous P.W."/>
            <person name="Seidl M.F."/>
        </authorList>
    </citation>
    <scope>NUCLEOTIDE SEQUENCE [LARGE SCALE GENOMIC DNA]</scope>
    <source>
        <strain evidence="2 3">CBS 123374</strain>
    </source>
</reference>
<protein>
    <submittedName>
        <fullName evidence="2">Uncharacterized protein</fullName>
    </submittedName>
</protein>
<sequence length="222" mass="23855">MIPVVLAAQTSQSSSIKFSYQHLSPSHPRIDIFMHATTRFGPLTNSSQARGHLLNRTRGPARKQPNMYKAASPASNTTSPSPLASSDADHMLVALSPVLPLLRRHTAHLHPQPPPPPRPRSAVHLTSPALIPPLIPPFVPGVARSRCSSPRGAQTTQARVSASCRACSSLAAGGVGWLLSGVRRLRQTWARRCTGDDARIHGTHVMPRCDVHAWASAVLGRT</sequence>
<gene>
    <name evidence="2" type="ORF">HDK90DRAFT_318517</name>
</gene>
<organism evidence="2 3">
    <name type="scientific">Phyllosticta capitalensis</name>
    <dbReference type="NCBI Taxonomy" id="121624"/>
    <lineage>
        <taxon>Eukaryota</taxon>
        <taxon>Fungi</taxon>
        <taxon>Dikarya</taxon>
        <taxon>Ascomycota</taxon>
        <taxon>Pezizomycotina</taxon>
        <taxon>Dothideomycetes</taxon>
        <taxon>Dothideomycetes incertae sedis</taxon>
        <taxon>Botryosphaeriales</taxon>
        <taxon>Phyllostictaceae</taxon>
        <taxon>Phyllosticta</taxon>
    </lineage>
</organism>